<gene>
    <name evidence="1" type="ORF">CEXT_512801</name>
</gene>
<dbReference type="EMBL" id="BPLR01002474">
    <property type="protein sequence ID" value="GIX74133.1"/>
    <property type="molecule type" value="Genomic_DNA"/>
</dbReference>
<accession>A0AAV4MQQ5</accession>
<evidence type="ECO:0000313" key="1">
    <source>
        <dbReference type="EMBL" id="GIX74133.1"/>
    </source>
</evidence>
<organism evidence="1 2">
    <name type="scientific">Caerostris extrusa</name>
    <name type="common">Bark spider</name>
    <name type="synonym">Caerostris bankana</name>
    <dbReference type="NCBI Taxonomy" id="172846"/>
    <lineage>
        <taxon>Eukaryota</taxon>
        <taxon>Metazoa</taxon>
        <taxon>Ecdysozoa</taxon>
        <taxon>Arthropoda</taxon>
        <taxon>Chelicerata</taxon>
        <taxon>Arachnida</taxon>
        <taxon>Araneae</taxon>
        <taxon>Araneomorphae</taxon>
        <taxon>Entelegynae</taxon>
        <taxon>Araneoidea</taxon>
        <taxon>Araneidae</taxon>
        <taxon>Caerostris</taxon>
    </lineage>
</organism>
<sequence length="149" mass="17250">MWTPNKSEGHCNDSFDTINDVWPIFGAYYVHAILPKIKIYFCLHSALRPYSSNPRIVEHTPRGTSNLDTPNDPFRRCQTILGLEARLHSALRPYSSNPRIVEHTPRGIPLISIHQTTHSDDAKRFQSSRLVREKHRPVPRSLLMSRRQN</sequence>
<evidence type="ECO:0000313" key="2">
    <source>
        <dbReference type="Proteomes" id="UP001054945"/>
    </source>
</evidence>
<dbReference type="AlphaFoldDB" id="A0AAV4MQQ5"/>
<keyword evidence="2" id="KW-1185">Reference proteome</keyword>
<dbReference type="Proteomes" id="UP001054945">
    <property type="component" value="Unassembled WGS sequence"/>
</dbReference>
<protein>
    <submittedName>
        <fullName evidence="1">Uncharacterized protein</fullName>
    </submittedName>
</protein>
<comment type="caution">
    <text evidence="1">The sequence shown here is derived from an EMBL/GenBank/DDBJ whole genome shotgun (WGS) entry which is preliminary data.</text>
</comment>
<proteinExistence type="predicted"/>
<name>A0AAV4MQQ5_CAEEX</name>
<reference evidence="1 2" key="1">
    <citation type="submission" date="2021-06" db="EMBL/GenBank/DDBJ databases">
        <title>Caerostris extrusa draft genome.</title>
        <authorList>
            <person name="Kono N."/>
            <person name="Arakawa K."/>
        </authorList>
    </citation>
    <scope>NUCLEOTIDE SEQUENCE [LARGE SCALE GENOMIC DNA]</scope>
</reference>